<dbReference type="STRING" id="299262.BWR18_09175"/>
<dbReference type="Gene3D" id="3.40.50.11690">
    <property type="entry name" value="Cell division protein FtsQ/DivIB"/>
    <property type="match status" value="1"/>
</dbReference>
<keyword evidence="4 9" id="KW-0132">Cell division</keyword>
<keyword evidence="5 9" id="KW-0812">Transmembrane</keyword>
<dbReference type="GO" id="GO:0005886">
    <property type="term" value="C:plasma membrane"/>
    <property type="evidence" value="ECO:0007669"/>
    <property type="project" value="UniProtKB-SubCell"/>
</dbReference>
<feature type="domain" description="POTRA" evidence="10">
    <location>
        <begin position="81"/>
        <end position="149"/>
    </location>
</feature>
<keyword evidence="6 9" id="KW-1133">Transmembrane helix</keyword>
<evidence type="ECO:0000313" key="11">
    <source>
        <dbReference type="EMBL" id="APX13795.1"/>
    </source>
</evidence>
<comment type="similarity">
    <text evidence="9">Belongs to the FtsQ/DivIB family. FtsQ subfamily.</text>
</comment>
<keyword evidence="3 9" id="KW-0997">Cell inner membrane</keyword>
<evidence type="ECO:0000256" key="7">
    <source>
        <dbReference type="ARBA" id="ARBA00023136"/>
    </source>
</evidence>
<comment type="subcellular location">
    <subcellularLocation>
        <location evidence="9">Cell inner membrane</location>
        <topology evidence="9">Single-pass type II membrane protein</topology>
    </subcellularLocation>
    <subcellularLocation>
        <location evidence="1">Membrane</location>
    </subcellularLocation>
    <text evidence="9">Localizes to the division septum.</text>
</comment>
<dbReference type="GO" id="GO:0043093">
    <property type="term" value="P:FtsZ-dependent cytokinesis"/>
    <property type="evidence" value="ECO:0007669"/>
    <property type="project" value="UniProtKB-UniRule"/>
</dbReference>
<dbReference type="HAMAP" id="MF_00911">
    <property type="entry name" value="FtsQ_subfam"/>
    <property type="match status" value="1"/>
</dbReference>
<evidence type="ECO:0000256" key="9">
    <source>
        <dbReference type="HAMAP-Rule" id="MF_00911"/>
    </source>
</evidence>
<dbReference type="AlphaFoldDB" id="A0A1P8N0E5"/>
<sequence>MDGGGRVVQQVKRSDPAPSRWSWRLQRLMLTPGVRLVLRAGIPFVVCFGGASWWLSNPDTQEAIRTTVAEARASIEQRPEFMVNLMAIDGADTELSEAIRAAVPLDFPMSSFDLDPATIRETVLQMSPVKEASVRIRPGGVLQVDVTPRVPVAIWRRPEGLTLVDADGAHVRPIPRRDVRPNLPVIAGEGAAANVDEAMELIAAGAPLGDRLRGLVRLGDRRWDVVLDRNQRIMLPAENAVQALERVIALDGVDEVLKRDIARIDLRLPDRPTVRMTDYSTEEWWRIRQLNSGTE</sequence>
<keyword evidence="7 9" id="KW-0472">Membrane</keyword>
<dbReference type="EMBL" id="CP019312">
    <property type="protein sequence ID" value="APX13795.1"/>
    <property type="molecule type" value="Genomic_DNA"/>
</dbReference>
<evidence type="ECO:0000256" key="2">
    <source>
        <dbReference type="ARBA" id="ARBA00022475"/>
    </source>
</evidence>
<organism evidence="11 12">
    <name type="scientific">Tateyamaria omphalii</name>
    <dbReference type="NCBI Taxonomy" id="299262"/>
    <lineage>
        <taxon>Bacteria</taxon>
        <taxon>Pseudomonadati</taxon>
        <taxon>Pseudomonadota</taxon>
        <taxon>Alphaproteobacteria</taxon>
        <taxon>Rhodobacterales</taxon>
        <taxon>Roseobacteraceae</taxon>
        <taxon>Tateyamaria</taxon>
    </lineage>
</organism>
<evidence type="ECO:0000256" key="5">
    <source>
        <dbReference type="ARBA" id="ARBA00022692"/>
    </source>
</evidence>
<proteinExistence type="inferred from homology"/>
<keyword evidence="12" id="KW-1185">Reference proteome</keyword>
<dbReference type="InterPro" id="IPR034746">
    <property type="entry name" value="POTRA"/>
</dbReference>
<evidence type="ECO:0000256" key="6">
    <source>
        <dbReference type="ARBA" id="ARBA00022989"/>
    </source>
</evidence>
<dbReference type="KEGG" id="tom:BWR18_09175"/>
<gene>
    <name evidence="9" type="primary">ftsQ</name>
    <name evidence="11" type="ORF">BWR18_09175</name>
</gene>
<dbReference type="GO" id="GO:0032153">
    <property type="term" value="C:cell division site"/>
    <property type="evidence" value="ECO:0007669"/>
    <property type="project" value="UniProtKB-UniRule"/>
</dbReference>
<evidence type="ECO:0000256" key="8">
    <source>
        <dbReference type="ARBA" id="ARBA00023306"/>
    </source>
</evidence>
<keyword evidence="2 9" id="KW-1003">Cell membrane</keyword>
<dbReference type="PANTHER" id="PTHR35851">
    <property type="entry name" value="CELL DIVISION PROTEIN FTSQ"/>
    <property type="match status" value="1"/>
</dbReference>
<dbReference type="InterPro" id="IPR045335">
    <property type="entry name" value="FtsQ_C_sf"/>
</dbReference>
<evidence type="ECO:0000313" key="12">
    <source>
        <dbReference type="Proteomes" id="UP000186336"/>
    </source>
</evidence>
<comment type="function">
    <text evidence="9">Essential cell division protein.</text>
</comment>
<evidence type="ECO:0000256" key="4">
    <source>
        <dbReference type="ARBA" id="ARBA00022618"/>
    </source>
</evidence>
<reference evidence="11 12" key="1">
    <citation type="submission" date="2017-01" db="EMBL/GenBank/DDBJ databases">
        <title>Complete genome of Tateyamaria omphalii DOK1-4 isolated from seawater in Dokdo.</title>
        <authorList>
            <person name="Kim J.H."/>
            <person name="Chi W.-J."/>
        </authorList>
    </citation>
    <scope>NUCLEOTIDE SEQUENCE [LARGE SCALE GENOMIC DNA]</scope>
    <source>
        <strain evidence="11 12">DOK1-4</strain>
    </source>
</reference>
<accession>A0A1P8N0E5</accession>
<dbReference type="PANTHER" id="PTHR35851:SF1">
    <property type="entry name" value="CELL DIVISION PROTEIN FTSQ"/>
    <property type="match status" value="1"/>
</dbReference>
<dbReference type="PROSITE" id="PS51779">
    <property type="entry name" value="POTRA"/>
    <property type="match status" value="1"/>
</dbReference>
<dbReference type="Proteomes" id="UP000186336">
    <property type="component" value="Chromosome"/>
</dbReference>
<dbReference type="InterPro" id="IPR005548">
    <property type="entry name" value="Cell_div_FtsQ/DivIB_C"/>
</dbReference>
<evidence type="ECO:0000256" key="3">
    <source>
        <dbReference type="ARBA" id="ARBA00022519"/>
    </source>
</evidence>
<name>A0A1P8N0E5_9RHOB</name>
<evidence type="ECO:0000259" key="10">
    <source>
        <dbReference type="PROSITE" id="PS51779"/>
    </source>
</evidence>
<dbReference type="GO" id="GO:0090529">
    <property type="term" value="P:cell septum assembly"/>
    <property type="evidence" value="ECO:0007669"/>
    <property type="project" value="InterPro"/>
</dbReference>
<keyword evidence="8 9" id="KW-0131">Cell cycle</keyword>
<protein>
    <recommendedName>
        <fullName evidence="9">Cell division protein FtsQ</fullName>
    </recommendedName>
</protein>
<evidence type="ECO:0000256" key="1">
    <source>
        <dbReference type="ARBA" id="ARBA00004370"/>
    </source>
</evidence>
<dbReference type="InterPro" id="IPR026579">
    <property type="entry name" value="FtsQ"/>
</dbReference>
<dbReference type="Pfam" id="PF03799">
    <property type="entry name" value="FtsQ_DivIB_C"/>
    <property type="match status" value="1"/>
</dbReference>